<dbReference type="SUPFAM" id="SSF116846">
    <property type="entry name" value="MIT domain"/>
    <property type="match status" value="1"/>
</dbReference>
<sequence>MSKKRGFFRGYRHGNRSMPKLLGTRDTESTPSDNKSMLEIALDKANTAVLYDQADDFDAAIRSYKEAVGLLEGFFDSAGTEDRSRLQKIYESYTERIQTLSEQIATTATESSNSTTSSSDHSSMLHTLAEGTSWRTPKKKMVFDDAASTHTTDSSKTTMGGFVSMFAKRSQTKLHQIPVAFNVDPKPSKSTPISSPSRPTKTWLPLSGTKKKRHSTEYAKQKSVTPQEMMPPPELPVIAPATDSDDYFDLRSTGAADLLLPTSRYSFLRDSAIKSTSPSLPRPSASISANPITSTSHPSTNKKNHDIQSATAMEDAMDNLAKVLEESSMAFTTEEEEEEEAVVAIEQEKTSARLSQHHQQQQQDRRAAGFSSFWRSSSSSSSTGKNNKPTLTLQKRSTRIRSNSNASSTSSSTAASSPPTSPPSRWASFEQARTFSSLALSPKDQQQQQRPLSTVTTTSSIVNISSSLDSAPFMNQPPANVSPVSIHLSLMQRLSRSMVEGAYLTERLYVPKELWYQPNIRLPALDAKLAACELLLAGLERLALLDDVTDVPLAQKELCLLEQSLEHIRDTFARKFGIMQHDNHDDGNNNHSTSSNTTNNNINNSHSIPSSPSSSTSITATKSSLSSWSNKLSKSVERMKLESSRTLDHQYIQALINLLSSTQILDAWHTQYSEILRCEPSEEHYLPLLVKVETVTETMQKIVCGFILRDFSILFNKWSKRSRQWLID</sequence>
<name>A0A077WI93_9FUNG</name>
<feature type="compositionally biased region" description="Low complexity" evidence="1">
    <location>
        <begin position="370"/>
        <end position="382"/>
    </location>
</feature>
<accession>A0A077WI93</accession>
<protein>
    <recommendedName>
        <fullName evidence="2">MIT domain-containing protein</fullName>
    </recommendedName>
</protein>
<feature type="region of interest" description="Disordered" evidence="1">
    <location>
        <begin position="1"/>
        <end position="33"/>
    </location>
</feature>
<dbReference type="InterPro" id="IPR007330">
    <property type="entry name" value="MIT_dom"/>
</dbReference>
<proteinExistence type="predicted"/>
<evidence type="ECO:0000256" key="1">
    <source>
        <dbReference type="SAM" id="MobiDB-lite"/>
    </source>
</evidence>
<dbReference type="EMBL" id="LK023319">
    <property type="protein sequence ID" value="CDS06347.1"/>
    <property type="molecule type" value="Genomic_DNA"/>
</dbReference>
<organism evidence="3">
    <name type="scientific">Lichtheimia ramosa</name>
    <dbReference type="NCBI Taxonomy" id="688394"/>
    <lineage>
        <taxon>Eukaryota</taxon>
        <taxon>Fungi</taxon>
        <taxon>Fungi incertae sedis</taxon>
        <taxon>Mucoromycota</taxon>
        <taxon>Mucoromycotina</taxon>
        <taxon>Mucoromycetes</taxon>
        <taxon>Mucorales</taxon>
        <taxon>Lichtheimiaceae</taxon>
        <taxon>Lichtheimia</taxon>
    </lineage>
</organism>
<feature type="compositionally biased region" description="Polar residues" evidence="1">
    <location>
        <begin position="383"/>
        <end position="395"/>
    </location>
</feature>
<feature type="region of interest" description="Disordered" evidence="1">
    <location>
        <begin position="274"/>
        <end position="304"/>
    </location>
</feature>
<dbReference type="PANTHER" id="PTHR37327:SF1">
    <property type="entry name" value="MICROTUBULE INTERACTING AND TRANSPORT DOMAIN-CONTAINING PROTEIN"/>
    <property type="match status" value="1"/>
</dbReference>
<gene>
    <name evidence="3" type="ORF">LRAMOSA08875</name>
</gene>
<reference evidence="3" key="1">
    <citation type="journal article" date="2014" name="Genome Announc.">
        <title>De novo whole-genome sequence and genome annotation of Lichtheimia ramosa.</title>
        <authorList>
            <person name="Linde J."/>
            <person name="Schwartze V."/>
            <person name="Binder U."/>
            <person name="Lass-Florl C."/>
            <person name="Voigt K."/>
            <person name="Horn F."/>
        </authorList>
    </citation>
    <scope>NUCLEOTIDE SEQUENCE</scope>
    <source>
        <strain evidence="3">JMRC FSU:6197</strain>
    </source>
</reference>
<feature type="compositionally biased region" description="Low complexity" evidence="1">
    <location>
        <begin position="589"/>
        <end position="619"/>
    </location>
</feature>
<feature type="compositionally biased region" description="Low complexity" evidence="1">
    <location>
        <begin position="400"/>
        <end position="426"/>
    </location>
</feature>
<feature type="region of interest" description="Disordered" evidence="1">
    <location>
        <begin position="580"/>
        <end position="619"/>
    </location>
</feature>
<feature type="region of interest" description="Disordered" evidence="1">
    <location>
        <begin position="105"/>
        <end position="124"/>
    </location>
</feature>
<dbReference type="AlphaFoldDB" id="A0A077WI93"/>
<feature type="region of interest" description="Disordered" evidence="1">
    <location>
        <begin position="349"/>
        <end position="426"/>
    </location>
</feature>
<feature type="domain" description="MIT" evidence="2">
    <location>
        <begin position="39"/>
        <end position="101"/>
    </location>
</feature>
<dbReference type="PANTHER" id="PTHR37327">
    <property type="entry name" value="CHROMOSOME 1, WHOLE GENOME SHOTGUN SEQUENCE"/>
    <property type="match status" value="1"/>
</dbReference>
<dbReference type="Pfam" id="PF04212">
    <property type="entry name" value="MIT"/>
    <property type="match status" value="1"/>
</dbReference>
<evidence type="ECO:0000313" key="3">
    <source>
        <dbReference type="EMBL" id="CDS06347.1"/>
    </source>
</evidence>
<feature type="compositionally biased region" description="Low complexity" evidence="1">
    <location>
        <begin position="106"/>
        <end position="122"/>
    </location>
</feature>
<dbReference type="OrthoDB" id="2245455at2759"/>
<feature type="compositionally biased region" description="Basic residues" evidence="1">
    <location>
        <begin position="1"/>
        <end position="15"/>
    </location>
</feature>
<feature type="compositionally biased region" description="Low complexity" evidence="1">
    <location>
        <begin position="188"/>
        <end position="202"/>
    </location>
</feature>
<feature type="region of interest" description="Disordered" evidence="1">
    <location>
        <begin position="178"/>
        <end position="233"/>
    </location>
</feature>
<evidence type="ECO:0000259" key="2">
    <source>
        <dbReference type="Pfam" id="PF04212"/>
    </source>
</evidence>
<dbReference type="Gene3D" id="1.20.58.80">
    <property type="entry name" value="Phosphotransferase system, lactose/cellobiose-type IIA subunit"/>
    <property type="match status" value="1"/>
</dbReference>
<dbReference type="InterPro" id="IPR036181">
    <property type="entry name" value="MIT_dom_sf"/>
</dbReference>